<proteinExistence type="inferred from homology"/>
<dbReference type="NCBIfam" id="TIGR00644">
    <property type="entry name" value="recJ"/>
    <property type="match status" value="1"/>
</dbReference>
<keyword evidence="3" id="KW-0540">Nuclease</keyword>
<dbReference type="GO" id="GO:0006281">
    <property type="term" value="P:DNA repair"/>
    <property type="evidence" value="ECO:0007669"/>
    <property type="project" value="InterPro"/>
</dbReference>
<comment type="caution">
    <text evidence="10">The sequence shown here is derived from an EMBL/GenBank/DDBJ whole genome shotgun (WGS) entry which is preliminary data.</text>
</comment>
<feature type="domain" description="DDH" evidence="7">
    <location>
        <begin position="79"/>
        <end position="235"/>
    </location>
</feature>
<dbReference type="STRING" id="1797532.A2729_04855"/>
<sequence length="572" mass="64360">MREKQWLTKPKITTEFLAKFPEINPVVLQLLYNRGLTNQEKIDQFLNPDYGQDLLDPFLFNQMEKAVKRILEAIVKKEKIVVYGDYDADGVCSSAVMVEALKNLRAQVDVYIPFRETEGYGLNASAANDLAEKGTNLVITVDCGISNKKEVDVLNQKGVDVIITDHHHQPLEIPSAYAIINPNLNEEKYPFRSLAGCGVAFKVVQGLVKHHKNFSVKQLPEGFEKWLLDLVAIGTIADIQPLLEENRVLVKWGLVVLNQTKRLGILKLIEKMNNNLTTLDEKSVSWQITPRLNAAGRLNHASFAYQLLITEEVSQAEKMAEEINKTNQQRQQLTDKINFEAKQIIGEVKNQKILVVVGDGWPIGVVGLVAGRLTDEFNLPSLVISRNNGEITGSARSIAEFNVIEAIQKADQLLSRYGGHSQAAGFTLKNEKALKEFTKIMIKLANDSLGDLKLAPSLEIETQVKLAEVDWHFFEELKKFMPYGEKNPKPIFLATDLAVVEAKTVGQDNKHLRLMVKEESGAIKKTIGFGFGHWCDKLRIGDKLDLIFEVDVNEWNGNRELQLKIIDLKLKN</sequence>
<evidence type="ECO:0000259" key="9">
    <source>
        <dbReference type="Pfam" id="PF17768"/>
    </source>
</evidence>
<dbReference type="InterPro" id="IPR003156">
    <property type="entry name" value="DHHA1_dom"/>
</dbReference>
<evidence type="ECO:0000256" key="5">
    <source>
        <dbReference type="ARBA" id="ARBA00022839"/>
    </source>
</evidence>
<dbReference type="PANTHER" id="PTHR30255:SF2">
    <property type="entry name" value="SINGLE-STRANDED-DNA-SPECIFIC EXONUCLEASE RECJ"/>
    <property type="match status" value="1"/>
</dbReference>
<dbReference type="AlphaFoldDB" id="A0A1G1XRY3"/>
<evidence type="ECO:0000256" key="4">
    <source>
        <dbReference type="ARBA" id="ARBA00022801"/>
    </source>
</evidence>
<evidence type="ECO:0000256" key="6">
    <source>
        <dbReference type="SAM" id="Coils"/>
    </source>
</evidence>
<feature type="domain" description="RecJ OB" evidence="9">
    <location>
        <begin position="460"/>
        <end position="567"/>
    </location>
</feature>
<evidence type="ECO:0000256" key="2">
    <source>
        <dbReference type="ARBA" id="ARBA00019841"/>
    </source>
</evidence>
<evidence type="ECO:0000313" key="11">
    <source>
        <dbReference type="Proteomes" id="UP000178930"/>
    </source>
</evidence>
<dbReference type="Gene3D" id="3.90.1640.30">
    <property type="match status" value="1"/>
</dbReference>
<dbReference type="Pfam" id="PF17768">
    <property type="entry name" value="RecJ_OB"/>
    <property type="match status" value="1"/>
</dbReference>
<dbReference type="InterPro" id="IPR001667">
    <property type="entry name" value="DDH_dom"/>
</dbReference>
<protein>
    <recommendedName>
        <fullName evidence="2">Single-stranded-DNA-specific exonuclease RecJ</fullName>
    </recommendedName>
</protein>
<evidence type="ECO:0000259" key="8">
    <source>
        <dbReference type="Pfam" id="PF02272"/>
    </source>
</evidence>
<dbReference type="GO" id="GO:0003676">
    <property type="term" value="F:nucleic acid binding"/>
    <property type="evidence" value="ECO:0007669"/>
    <property type="project" value="InterPro"/>
</dbReference>
<evidence type="ECO:0000313" key="10">
    <source>
        <dbReference type="EMBL" id="OGY42833.1"/>
    </source>
</evidence>
<evidence type="ECO:0000259" key="7">
    <source>
        <dbReference type="Pfam" id="PF01368"/>
    </source>
</evidence>
<keyword evidence="5 10" id="KW-0269">Exonuclease</keyword>
<evidence type="ECO:0000256" key="3">
    <source>
        <dbReference type="ARBA" id="ARBA00022722"/>
    </source>
</evidence>
<name>A0A1G1XRY3_9BACT</name>
<evidence type="ECO:0000256" key="1">
    <source>
        <dbReference type="ARBA" id="ARBA00005915"/>
    </source>
</evidence>
<dbReference type="Pfam" id="PF02272">
    <property type="entry name" value="DHHA1"/>
    <property type="match status" value="1"/>
</dbReference>
<reference evidence="10 11" key="1">
    <citation type="journal article" date="2016" name="Nat. Commun.">
        <title>Thousands of microbial genomes shed light on interconnected biogeochemical processes in an aquifer system.</title>
        <authorList>
            <person name="Anantharaman K."/>
            <person name="Brown C.T."/>
            <person name="Hug L.A."/>
            <person name="Sharon I."/>
            <person name="Castelle C.J."/>
            <person name="Probst A.J."/>
            <person name="Thomas B.C."/>
            <person name="Singh A."/>
            <person name="Wilkins M.J."/>
            <person name="Karaoz U."/>
            <person name="Brodie E.L."/>
            <person name="Williams K.H."/>
            <person name="Hubbard S.S."/>
            <person name="Banfield J.F."/>
        </authorList>
    </citation>
    <scope>NUCLEOTIDE SEQUENCE [LARGE SCALE GENOMIC DNA]</scope>
</reference>
<dbReference type="InterPro" id="IPR051673">
    <property type="entry name" value="SSDNA_exonuclease_RecJ"/>
</dbReference>
<dbReference type="Gene3D" id="2.40.50.460">
    <property type="match status" value="1"/>
</dbReference>
<organism evidence="10 11">
    <name type="scientific">Candidatus Buchananbacteria bacterium RIFCSPHIGHO2_01_FULL_39_14</name>
    <dbReference type="NCBI Taxonomy" id="1797532"/>
    <lineage>
        <taxon>Bacteria</taxon>
        <taxon>Candidatus Buchananiibacteriota</taxon>
    </lineage>
</organism>
<keyword evidence="4" id="KW-0378">Hydrolase</keyword>
<dbReference type="GO" id="GO:0008409">
    <property type="term" value="F:5'-3' exonuclease activity"/>
    <property type="evidence" value="ECO:0007669"/>
    <property type="project" value="InterPro"/>
</dbReference>
<dbReference type="InterPro" id="IPR038763">
    <property type="entry name" value="DHH_sf"/>
</dbReference>
<dbReference type="EMBL" id="MHIB01000050">
    <property type="protein sequence ID" value="OGY42833.1"/>
    <property type="molecule type" value="Genomic_DNA"/>
</dbReference>
<comment type="similarity">
    <text evidence="1">Belongs to the RecJ family.</text>
</comment>
<feature type="domain" description="DHHA1" evidence="8">
    <location>
        <begin position="350"/>
        <end position="445"/>
    </location>
</feature>
<dbReference type="InterPro" id="IPR004610">
    <property type="entry name" value="RecJ"/>
</dbReference>
<dbReference type="SUPFAM" id="SSF64182">
    <property type="entry name" value="DHH phosphoesterases"/>
    <property type="match status" value="1"/>
</dbReference>
<dbReference type="PANTHER" id="PTHR30255">
    <property type="entry name" value="SINGLE-STRANDED-DNA-SPECIFIC EXONUCLEASE RECJ"/>
    <property type="match status" value="1"/>
</dbReference>
<feature type="coiled-coil region" evidence="6">
    <location>
        <begin position="309"/>
        <end position="343"/>
    </location>
</feature>
<dbReference type="InterPro" id="IPR041122">
    <property type="entry name" value="RecJ_OB"/>
</dbReference>
<dbReference type="Proteomes" id="UP000178930">
    <property type="component" value="Unassembled WGS sequence"/>
</dbReference>
<dbReference type="GO" id="GO:0006310">
    <property type="term" value="P:DNA recombination"/>
    <property type="evidence" value="ECO:0007669"/>
    <property type="project" value="InterPro"/>
</dbReference>
<gene>
    <name evidence="10" type="ORF">A2729_04855</name>
</gene>
<accession>A0A1G1XRY3</accession>
<dbReference type="Pfam" id="PF01368">
    <property type="entry name" value="DHH"/>
    <property type="match status" value="1"/>
</dbReference>
<keyword evidence="6" id="KW-0175">Coiled coil</keyword>